<dbReference type="Pfam" id="PF13413">
    <property type="entry name" value="HTH_25"/>
    <property type="match status" value="1"/>
</dbReference>
<dbReference type="GO" id="GO:0003677">
    <property type="term" value="F:DNA binding"/>
    <property type="evidence" value="ECO:0007669"/>
    <property type="project" value="InterPro"/>
</dbReference>
<dbReference type="PANTHER" id="PTHR34475">
    <property type="match status" value="1"/>
</dbReference>
<keyword evidence="2" id="KW-1133">Transmembrane helix</keyword>
<keyword evidence="4" id="KW-1185">Reference proteome</keyword>
<comment type="caution">
    <text evidence="3">The sequence shown here is derived from an EMBL/GenBank/DDBJ whole genome shotgun (WGS) entry which is preliminary data.</text>
</comment>
<evidence type="ECO:0000313" key="4">
    <source>
        <dbReference type="Proteomes" id="UP001165986"/>
    </source>
</evidence>
<feature type="transmembrane region" description="Helical" evidence="2">
    <location>
        <begin position="105"/>
        <end position="127"/>
    </location>
</feature>
<accession>A0AA40VR48</accession>
<name>A0AA40VR48_9NOST</name>
<reference evidence="3" key="1">
    <citation type="submission" date="2019-07" db="EMBL/GenBank/DDBJ databases">
        <title>Toxilogical consequences of a new and cryptic species of cyanobacteria (Komarekiella delphini-convector) recovered from the epidermis of a bottlenose dolphin and 1500 ft. in the air.</title>
        <authorList>
            <person name="Brown A.O."/>
            <person name="Dvorak P."/>
            <person name="Villanueva C.D."/>
            <person name="Foss A.J."/>
            <person name="Garvey A.D."/>
            <person name="Gibson Q.A."/>
            <person name="Johansen J.R."/>
            <person name="Casamatta D.A."/>
        </authorList>
    </citation>
    <scope>NUCLEOTIDE SEQUENCE</scope>
    <source>
        <strain evidence="3">SJRDD-AB1</strain>
    </source>
</reference>
<evidence type="ECO:0000313" key="3">
    <source>
        <dbReference type="EMBL" id="MBD6616472.1"/>
    </source>
</evidence>
<protein>
    <recommendedName>
        <fullName evidence="5">Helix-turn-helix domain-containing protein</fullName>
    </recommendedName>
</protein>
<keyword evidence="2" id="KW-0812">Transmembrane</keyword>
<organism evidence="3 4">
    <name type="scientific">Komarekiella delphini-convector SJRDD-AB1</name>
    <dbReference type="NCBI Taxonomy" id="2593771"/>
    <lineage>
        <taxon>Bacteria</taxon>
        <taxon>Bacillati</taxon>
        <taxon>Cyanobacteriota</taxon>
        <taxon>Cyanophyceae</taxon>
        <taxon>Nostocales</taxon>
        <taxon>Nostocaceae</taxon>
        <taxon>Komarekiella</taxon>
        <taxon>Komarekiella delphini-convector</taxon>
    </lineage>
</organism>
<evidence type="ECO:0008006" key="5">
    <source>
        <dbReference type="Google" id="ProtNLM"/>
    </source>
</evidence>
<dbReference type="AlphaFoldDB" id="A0AA40VR48"/>
<evidence type="ECO:0000256" key="1">
    <source>
        <dbReference type="SAM" id="Coils"/>
    </source>
</evidence>
<gene>
    <name evidence="3" type="ORF">FNW02_11640</name>
</gene>
<evidence type="ECO:0000256" key="2">
    <source>
        <dbReference type="SAM" id="Phobius"/>
    </source>
</evidence>
<dbReference type="InterPro" id="IPR050400">
    <property type="entry name" value="Bact_Cytoskel_RodZ"/>
</dbReference>
<sequence length="161" mass="18287">MVTLLNETQLEQLKEISRQLRQIRQEKSIKIEEIAAQILIRPALLLALEEERFEELPELVFVQGFIRRYGDALGLDGNALTHTLITKVFRQDSNHDSKKSDKKTVIHIPIFGIYIILLVAASIGLFYTVNPQFIGESLAQKQKSPTRFSSSPDVPTSLTLR</sequence>
<feature type="coiled-coil region" evidence="1">
    <location>
        <begin position="6"/>
        <end position="33"/>
    </location>
</feature>
<dbReference type="PANTHER" id="PTHR34475:SF1">
    <property type="entry name" value="CYTOSKELETON PROTEIN RODZ"/>
    <property type="match status" value="1"/>
</dbReference>
<dbReference type="Proteomes" id="UP001165986">
    <property type="component" value="Unassembled WGS sequence"/>
</dbReference>
<dbReference type="Gene3D" id="1.10.260.40">
    <property type="entry name" value="lambda repressor-like DNA-binding domains"/>
    <property type="match status" value="1"/>
</dbReference>
<keyword evidence="2" id="KW-0472">Membrane</keyword>
<keyword evidence="1" id="KW-0175">Coiled coil</keyword>
<dbReference type="InterPro" id="IPR010982">
    <property type="entry name" value="Lambda_DNA-bd_dom_sf"/>
</dbReference>
<dbReference type="EMBL" id="VJXY01000010">
    <property type="protein sequence ID" value="MBD6616472.1"/>
    <property type="molecule type" value="Genomic_DNA"/>
</dbReference>
<proteinExistence type="predicted"/>